<protein>
    <submittedName>
        <fullName evidence="2">DUF2591 domain-containing protein</fullName>
    </submittedName>
</protein>
<dbReference type="RefSeq" id="WP_102612923.1">
    <property type="nucleotide sequence ID" value="NZ_CADIKD010000031.1"/>
</dbReference>
<reference evidence="2 3" key="1">
    <citation type="submission" date="2018-01" db="EMBL/GenBank/DDBJ databases">
        <title>Whole genome analyses suggest that Burkholderia sensu lato contains two further novel genera in the rhizoxinica-symbiotica group Mycetohabitans gen. nov., and Trinickia gen. nov.: implications for the evolution of diazotrophy and nodulation in the Burkholderiaceae.</title>
        <authorList>
            <person name="Estrada-de los Santos P."/>
            <person name="Palmer M."/>
            <person name="Chavez-Ramirez B."/>
            <person name="Beukes C."/>
            <person name="Steenkamp E.T."/>
            <person name="Hirsch A.M."/>
            <person name="Manyaka P."/>
            <person name="Maluk M."/>
            <person name="Lafos M."/>
            <person name="Crook M."/>
            <person name="Gross E."/>
            <person name="Simon M.F."/>
            <person name="Bueno dos Reis Junior F."/>
            <person name="Poole P.S."/>
            <person name="Venter S.N."/>
            <person name="James E.K."/>
        </authorList>
    </citation>
    <scope>NUCLEOTIDE SEQUENCE [LARGE SCALE GENOMIC DNA]</scope>
    <source>
        <strain evidence="2 3">GP25-8</strain>
    </source>
</reference>
<dbReference type="InterPro" id="IPR019701">
    <property type="entry name" value="Phage_P22_NinX"/>
</dbReference>
<dbReference type="AlphaFoldDB" id="A0A2N7VES7"/>
<keyword evidence="3" id="KW-1185">Reference proteome</keyword>
<dbReference type="EMBL" id="PNYB01000044">
    <property type="protein sequence ID" value="PMS15645.1"/>
    <property type="molecule type" value="Genomic_DNA"/>
</dbReference>
<organism evidence="2 3">
    <name type="scientific">Trinickia soli</name>
    <dbReference type="NCBI Taxonomy" id="380675"/>
    <lineage>
        <taxon>Bacteria</taxon>
        <taxon>Pseudomonadati</taxon>
        <taxon>Pseudomonadota</taxon>
        <taxon>Betaproteobacteria</taxon>
        <taxon>Burkholderiales</taxon>
        <taxon>Burkholderiaceae</taxon>
        <taxon>Trinickia</taxon>
    </lineage>
</organism>
<sequence>MKTGELAGRALDYWCARALVDDQEEVIFNRAEPDIVVTFAHGSLRKLAQPFSPTAGWADAFEILERADALEWTRDELGAHCRARFGGKQTTEADGEHPRIALLRAFVRSRFGDSVGDICAEPHAARRGAVHPYDAGGVPPTYGDNAGADSEIGNIRSVPRP</sequence>
<dbReference type="Proteomes" id="UP000235347">
    <property type="component" value="Unassembled WGS sequence"/>
</dbReference>
<name>A0A2N7VES7_9BURK</name>
<comment type="caution">
    <text evidence="2">The sequence shown here is derived from an EMBL/GenBank/DDBJ whole genome shotgun (WGS) entry which is preliminary data.</text>
</comment>
<evidence type="ECO:0000313" key="3">
    <source>
        <dbReference type="Proteomes" id="UP000235347"/>
    </source>
</evidence>
<accession>A0A2N7VES7</accession>
<feature type="region of interest" description="Disordered" evidence="1">
    <location>
        <begin position="141"/>
        <end position="161"/>
    </location>
</feature>
<evidence type="ECO:0000256" key="1">
    <source>
        <dbReference type="SAM" id="MobiDB-lite"/>
    </source>
</evidence>
<gene>
    <name evidence="2" type="ORF">C0Z19_27165</name>
</gene>
<dbReference type="Pfam" id="PF10765">
    <property type="entry name" value="Phage_P22_NinX"/>
    <property type="match status" value="1"/>
</dbReference>
<proteinExistence type="predicted"/>
<evidence type="ECO:0000313" key="2">
    <source>
        <dbReference type="EMBL" id="PMS15645.1"/>
    </source>
</evidence>